<evidence type="ECO:0000313" key="1">
    <source>
        <dbReference type="EMBL" id="MSS82705.1"/>
    </source>
</evidence>
<evidence type="ECO:0000313" key="2">
    <source>
        <dbReference type="Proteomes" id="UP000441455"/>
    </source>
</evidence>
<name>A0A6N7W077_ACIFE</name>
<accession>A0A6N7W077</accession>
<dbReference type="Gene3D" id="3.40.470.10">
    <property type="entry name" value="Uracil-DNA glycosylase-like domain"/>
    <property type="match status" value="1"/>
</dbReference>
<dbReference type="Proteomes" id="UP000441455">
    <property type="component" value="Unassembled WGS sequence"/>
</dbReference>
<proteinExistence type="predicted"/>
<reference evidence="1 2" key="1">
    <citation type="submission" date="2019-08" db="EMBL/GenBank/DDBJ databases">
        <title>In-depth cultivation of the pig gut microbiome towards novel bacterial diversity and tailored functional studies.</title>
        <authorList>
            <person name="Wylensek D."/>
            <person name="Hitch T.C.A."/>
            <person name="Clavel T."/>
        </authorList>
    </citation>
    <scope>NUCLEOTIDE SEQUENCE [LARGE SCALE GENOMIC DNA]</scope>
    <source>
        <strain evidence="1 2">WCA-389-WT-5B</strain>
    </source>
</reference>
<organism evidence="1 2">
    <name type="scientific">Acidaminococcus fermentans</name>
    <dbReference type="NCBI Taxonomy" id="905"/>
    <lineage>
        <taxon>Bacteria</taxon>
        <taxon>Bacillati</taxon>
        <taxon>Bacillota</taxon>
        <taxon>Negativicutes</taxon>
        <taxon>Acidaminococcales</taxon>
        <taxon>Acidaminococcaceae</taxon>
        <taxon>Acidaminococcus</taxon>
    </lineage>
</organism>
<dbReference type="AlphaFoldDB" id="A0A6N7W077"/>
<sequence>MGKTHGVTGMTIDEFLHALQQFHGDGCFNPWGEYDPSCDIGPEAPVIRSANFRRYLQLRQQARFLFIAEGLGYQGGHFSGMAMTSERILLGHHPAVRPEVVLGEGWDYRRTSNPDSPLLNRKQKEEGFNEPTATIMWGELAAQGLAPFQTILWNIFPFHPYKPSGILTNRTPTGPELDQGIRYARMLLDLVPGLQVIAIGRKSAGTLEKYGVPCAAVPHPSMGGANRFRAAVGALFAQPR</sequence>
<dbReference type="CDD" id="cd10035">
    <property type="entry name" value="UDG_like"/>
    <property type="match status" value="1"/>
</dbReference>
<dbReference type="InterPro" id="IPR036895">
    <property type="entry name" value="Uracil-DNA_glycosylase-like_sf"/>
</dbReference>
<dbReference type="SUPFAM" id="SSF52141">
    <property type="entry name" value="Uracil-DNA glycosylase-like"/>
    <property type="match status" value="1"/>
</dbReference>
<dbReference type="OrthoDB" id="4977218at2"/>
<gene>
    <name evidence="1" type="ORF">FX155_08890</name>
</gene>
<protein>
    <submittedName>
        <fullName evidence="1">Uracil-DNA glycosylase</fullName>
    </submittedName>
</protein>
<dbReference type="EMBL" id="VULN01000013">
    <property type="protein sequence ID" value="MSS82705.1"/>
    <property type="molecule type" value="Genomic_DNA"/>
</dbReference>
<comment type="caution">
    <text evidence="1">The sequence shown here is derived from an EMBL/GenBank/DDBJ whole genome shotgun (WGS) entry which is preliminary data.</text>
</comment>